<dbReference type="AlphaFoldDB" id="M7YS29"/>
<dbReference type="PANTHER" id="PTHR36478">
    <property type="entry name" value="OS04G0614237 PROTEIN-RELATED"/>
    <property type="match status" value="1"/>
</dbReference>
<name>M7YS29_TRIUA</name>
<dbReference type="OMA" id="EDCHSES"/>
<proteinExistence type="predicted"/>
<sequence length="485" mass="55029">MARSGGKRGVMEHHCLDRFRRRRLLAFLRRNNLPATFDALKHETRVFLDLRFLRRLVADGRWQEAREDFSRLLPCRDEVDAHTALRFITRLSVLDDMAQGKLGCIDAADDLRTQLESYPSSMIEADPHYADAVCAILYNGSHPAYWDPVDWQLIRRKAAQVVKDLVTRTPEFRHLLRLPPCPSHPCYTIPFGFGGCRRHKRKKNLGWMSASLLARRFLQKERRPSSPWTQGLSCEPMDLEEIIDETLLAGKQEVKEHSDSCSEGIPTVPANAVTKRLSQECTAESANGAKLKPTTGELCPLWRRRTADMAEEDEPQQRRHVGPWSATRNSCNSNAIWALRAPFPTTGASGPCLQQGTMATTAGIRSKDTFPSHKPEEHNNFSREYYCPALESYIIFMYESSVESKTFGLSAATTSVSYFKDVVDASSGWMVDADHVLNKIKALGDISTDMAMLVKKTCTYGGPDHRMFMEKILEQEKLLFELRLD</sequence>
<reference evidence="1" key="1">
    <citation type="journal article" date="2013" name="Nature">
        <title>Draft genome of the wheat A-genome progenitor Triticum urartu.</title>
        <authorList>
            <person name="Ling H.Q."/>
            <person name="Zhao S."/>
            <person name="Liu D."/>
            <person name="Wang J."/>
            <person name="Sun H."/>
            <person name="Zhang C."/>
            <person name="Fan H."/>
            <person name="Li D."/>
            <person name="Dong L."/>
            <person name="Tao Y."/>
            <person name="Gao C."/>
            <person name="Wu H."/>
            <person name="Li Y."/>
            <person name="Cui Y."/>
            <person name="Guo X."/>
            <person name="Zheng S."/>
            <person name="Wang B."/>
            <person name="Yu K."/>
            <person name="Liang Q."/>
            <person name="Yang W."/>
            <person name="Lou X."/>
            <person name="Chen J."/>
            <person name="Feng M."/>
            <person name="Jian J."/>
            <person name="Zhang X."/>
            <person name="Luo G."/>
            <person name="Jiang Y."/>
            <person name="Liu J."/>
            <person name="Wang Z."/>
            <person name="Sha Y."/>
            <person name="Zhang B."/>
            <person name="Wu H."/>
            <person name="Tang D."/>
            <person name="Shen Q."/>
            <person name="Xue P."/>
            <person name="Zou S."/>
            <person name="Wang X."/>
            <person name="Liu X."/>
            <person name="Wang F."/>
            <person name="Yang Y."/>
            <person name="An X."/>
            <person name="Dong Z."/>
            <person name="Zhang K."/>
            <person name="Zhang X."/>
            <person name="Luo M.C."/>
            <person name="Dvorak J."/>
            <person name="Tong Y."/>
            <person name="Wang J."/>
            <person name="Yang H."/>
            <person name="Li Z."/>
            <person name="Wang D."/>
            <person name="Zhang A."/>
            <person name="Wang J."/>
        </authorList>
    </citation>
    <scope>NUCLEOTIDE SEQUENCE</scope>
</reference>
<evidence type="ECO:0000313" key="1">
    <source>
        <dbReference type="EMBL" id="EMS50272.1"/>
    </source>
</evidence>
<protein>
    <submittedName>
        <fullName evidence="1">Uncharacterized protein</fullName>
    </submittedName>
</protein>
<dbReference type="PANTHER" id="PTHR36478:SF22">
    <property type="entry name" value="OS04G0616900 PROTEIN"/>
    <property type="match status" value="1"/>
</dbReference>
<gene>
    <name evidence="1" type="ORF">TRIUR3_33779</name>
</gene>
<organism evidence="1">
    <name type="scientific">Triticum urartu</name>
    <name type="common">Red wild einkorn</name>
    <name type="synonym">Crithodium urartu</name>
    <dbReference type="NCBI Taxonomy" id="4572"/>
    <lineage>
        <taxon>Eukaryota</taxon>
        <taxon>Viridiplantae</taxon>
        <taxon>Streptophyta</taxon>
        <taxon>Embryophyta</taxon>
        <taxon>Tracheophyta</taxon>
        <taxon>Spermatophyta</taxon>
        <taxon>Magnoliopsida</taxon>
        <taxon>Liliopsida</taxon>
        <taxon>Poales</taxon>
        <taxon>Poaceae</taxon>
        <taxon>BOP clade</taxon>
        <taxon>Pooideae</taxon>
        <taxon>Triticodae</taxon>
        <taxon>Triticeae</taxon>
        <taxon>Triticinae</taxon>
        <taxon>Triticum</taxon>
    </lineage>
</organism>
<dbReference type="EMBL" id="KD233026">
    <property type="protein sequence ID" value="EMS50272.1"/>
    <property type="molecule type" value="Genomic_DNA"/>
</dbReference>
<accession>M7YS29</accession>